<dbReference type="InterPro" id="IPR001611">
    <property type="entry name" value="Leu-rich_rpt"/>
</dbReference>
<keyword evidence="4" id="KW-0677">Repeat</keyword>
<comment type="subcellular location">
    <subcellularLocation>
        <location evidence="1">Cytoplasm</location>
    </subcellularLocation>
</comment>
<dbReference type="InterPro" id="IPR003591">
    <property type="entry name" value="Leu-rich_rpt_typical-subtyp"/>
</dbReference>
<gene>
    <name evidence="6" type="ORF">PHYPSEUDO_008531</name>
</gene>
<proteinExistence type="predicted"/>
<dbReference type="SMART" id="SM00369">
    <property type="entry name" value="LRR_TYP"/>
    <property type="match status" value="5"/>
</dbReference>
<organism evidence="6 7">
    <name type="scientific">Phytophthora pseudosyringae</name>
    <dbReference type="NCBI Taxonomy" id="221518"/>
    <lineage>
        <taxon>Eukaryota</taxon>
        <taxon>Sar</taxon>
        <taxon>Stramenopiles</taxon>
        <taxon>Oomycota</taxon>
        <taxon>Peronosporomycetes</taxon>
        <taxon>Peronosporales</taxon>
        <taxon>Peronosporaceae</taxon>
        <taxon>Phytophthora</taxon>
    </lineage>
</organism>
<dbReference type="GO" id="GO:0005634">
    <property type="term" value="C:nucleus"/>
    <property type="evidence" value="ECO:0007669"/>
    <property type="project" value="TreeGrafter"/>
</dbReference>
<dbReference type="SMART" id="SM00365">
    <property type="entry name" value="LRR_SD22"/>
    <property type="match status" value="4"/>
</dbReference>
<evidence type="ECO:0000256" key="2">
    <source>
        <dbReference type="ARBA" id="ARBA00022490"/>
    </source>
</evidence>
<sequence length="548" mass="61604">MPNDSPRTLDGFLLLDLCRVLIASCVIRLVCVYHAVEFPDEVVQAVLSDMHIMDVVAEDLLFFTNLTRLDMSDNEVRVLDETFERLAQLKSLIELDFQCNALEEVTRSNGFQNLEVLNLSFNCLGAKDLEELSGLLRIRELYLGSNRIRSLPPIMDRFSRLETLSLESNKISGQEVFSFLTIMPRLRNLNLSYNKITGFPESALTLEEKRGAGFYNLIYLNLAHNMITDEEAVVHTSELRSLRKLILYGNPLAHAAVTSYDPTKLAYDPVPSLTAILNERTADQIAMAIMVAYPATKKKKLTSMTCYEHVEIYKMIPNEVVLQSPFRTRATEFLQAPNPDTITDRELLSKRQSDTPATPMRRQLKYNPNDSTFLTGVGIEDVLTGAGSSNELPAVPACMITRSLAADSRDLPAMNTQMAVNALRYQLEHPLTSHDDSEIYPAHSQQPTQAYLQRQRPRRPLPSRKDSPASPTRLRISNKSGISKHNGHRGVDDALTELSHQVSTTWDRRPYGSELGVDKALDSLITTAKKLNLTYNHPPQGSGQMRRA</sequence>
<dbReference type="PROSITE" id="PS51450">
    <property type="entry name" value="LRR"/>
    <property type="match status" value="3"/>
</dbReference>
<dbReference type="Pfam" id="PF13516">
    <property type="entry name" value="LRR_6"/>
    <property type="match status" value="1"/>
</dbReference>
<keyword evidence="7" id="KW-1185">Reference proteome</keyword>
<evidence type="ECO:0000256" key="1">
    <source>
        <dbReference type="ARBA" id="ARBA00004496"/>
    </source>
</evidence>
<evidence type="ECO:0000313" key="7">
    <source>
        <dbReference type="Proteomes" id="UP000694044"/>
    </source>
</evidence>
<evidence type="ECO:0000256" key="5">
    <source>
        <dbReference type="SAM" id="MobiDB-lite"/>
    </source>
</evidence>
<evidence type="ECO:0000256" key="4">
    <source>
        <dbReference type="ARBA" id="ARBA00022737"/>
    </source>
</evidence>
<comment type="caution">
    <text evidence="6">The sequence shown here is derived from an EMBL/GenBank/DDBJ whole genome shotgun (WGS) entry which is preliminary data.</text>
</comment>
<evidence type="ECO:0000313" key="6">
    <source>
        <dbReference type="EMBL" id="KAG7379484.1"/>
    </source>
</evidence>
<dbReference type="EMBL" id="JAGDFM010000346">
    <property type="protein sequence ID" value="KAG7379484.1"/>
    <property type="molecule type" value="Genomic_DNA"/>
</dbReference>
<dbReference type="Proteomes" id="UP000694044">
    <property type="component" value="Unassembled WGS sequence"/>
</dbReference>
<dbReference type="Pfam" id="PF00560">
    <property type="entry name" value="LRR_1"/>
    <property type="match status" value="1"/>
</dbReference>
<name>A0A8T1VJ75_9STRA</name>
<reference evidence="6" key="1">
    <citation type="submission" date="2021-02" db="EMBL/GenBank/DDBJ databases">
        <authorList>
            <person name="Palmer J.M."/>
        </authorList>
    </citation>
    <scope>NUCLEOTIDE SEQUENCE</scope>
    <source>
        <strain evidence="6">SCRP734</strain>
    </source>
</reference>
<feature type="region of interest" description="Disordered" evidence="5">
    <location>
        <begin position="434"/>
        <end position="490"/>
    </location>
</feature>
<accession>A0A8T1VJ75</accession>
<keyword evidence="3" id="KW-0433">Leucine-rich repeat</keyword>
<dbReference type="GO" id="GO:0005737">
    <property type="term" value="C:cytoplasm"/>
    <property type="evidence" value="ECO:0007669"/>
    <property type="project" value="UniProtKB-SubCell"/>
</dbReference>
<evidence type="ECO:0000256" key="3">
    <source>
        <dbReference type="ARBA" id="ARBA00022614"/>
    </source>
</evidence>
<protein>
    <submittedName>
        <fullName evidence="6">Uncharacterized protein</fullName>
    </submittedName>
</protein>
<dbReference type="AlphaFoldDB" id="A0A8T1VJ75"/>
<dbReference type="PANTHER" id="PTHR22710:SF2">
    <property type="entry name" value="X-RAY RADIATION RESISTANCE-ASSOCIATED PROTEIN 1"/>
    <property type="match status" value="1"/>
</dbReference>
<dbReference type="PANTHER" id="PTHR22710">
    <property type="entry name" value="X-RAY RADIATION RESISTANCE ASSOCIATED PROTEIN 1 XRRA1"/>
    <property type="match status" value="1"/>
</dbReference>
<dbReference type="OrthoDB" id="1687175at2759"/>
<keyword evidence="2" id="KW-0963">Cytoplasm</keyword>